<comment type="caution">
    <text evidence="2">The sequence shown here is derived from an EMBL/GenBank/DDBJ whole genome shotgun (WGS) entry which is preliminary data.</text>
</comment>
<dbReference type="RefSeq" id="WP_143124883.1">
    <property type="nucleotide sequence ID" value="NZ_VJMG01000021.1"/>
</dbReference>
<dbReference type="InterPro" id="IPR011322">
    <property type="entry name" value="N-reg_PII-like_a/b"/>
</dbReference>
<name>A0A549TBU3_9HYPH</name>
<keyword evidence="3" id="KW-1185">Reference proteome</keyword>
<dbReference type="InterPro" id="IPR018551">
    <property type="entry name" value="DUF2007"/>
</dbReference>
<dbReference type="AlphaFoldDB" id="A0A549TBU3"/>
<dbReference type="EMBL" id="VJMG01000021">
    <property type="protein sequence ID" value="TRL39304.1"/>
    <property type="molecule type" value="Genomic_DNA"/>
</dbReference>
<dbReference type="Pfam" id="PF09413">
    <property type="entry name" value="DUF2007"/>
    <property type="match status" value="1"/>
</dbReference>
<proteinExistence type="predicted"/>
<sequence length="76" mass="8194">MKELIRANDAVLLSYAASLLKDAGIPCLVADQSMSILEGSLGLLPRRLLVETEREPAARRLLFDAGLGAELRDGDD</sequence>
<dbReference type="Gene3D" id="3.30.70.790">
    <property type="entry name" value="UreE, C-terminal domain"/>
    <property type="match status" value="1"/>
</dbReference>
<evidence type="ECO:0000313" key="3">
    <source>
        <dbReference type="Proteomes" id="UP000316801"/>
    </source>
</evidence>
<evidence type="ECO:0000313" key="2">
    <source>
        <dbReference type="EMBL" id="TRL39304.1"/>
    </source>
</evidence>
<reference evidence="2 3" key="1">
    <citation type="submission" date="2019-07" db="EMBL/GenBank/DDBJ databases">
        <title>Ln-dependent methylotrophs.</title>
        <authorList>
            <person name="Tani A."/>
        </authorList>
    </citation>
    <scope>NUCLEOTIDE SEQUENCE [LARGE SCALE GENOMIC DNA]</scope>
    <source>
        <strain evidence="2 3">SM12</strain>
    </source>
</reference>
<dbReference type="Proteomes" id="UP000316801">
    <property type="component" value="Unassembled WGS sequence"/>
</dbReference>
<accession>A0A549TBU3</accession>
<feature type="domain" description="DUF2007" evidence="1">
    <location>
        <begin position="1"/>
        <end position="65"/>
    </location>
</feature>
<evidence type="ECO:0000259" key="1">
    <source>
        <dbReference type="Pfam" id="PF09413"/>
    </source>
</evidence>
<organism evidence="2 3">
    <name type="scientific">Rhizobium straminoryzae</name>
    <dbReference type="NCBI Taxonomy" id="1387186"/>
    <lineage>
        <taxon>Bacteria</taxon>
        <taxon>Pseudomonadati</taxon>
        <taxon>Pseudomonadota</taxon>
        <taxon>Alphaproteobacteria</taxon>
        <taxon>Hyphomicrobiales</taxon>
        <taxon>Rhizobiaceae</taxon>
        <taxon>Rhizobium/Agrobacterium group</taxon>
        <taxon>Rhizobium</taxon>
    </lineage>
</organism>
<dbReference type="SUPFAM" id="SSF54913">
    <property type="entry name" value="GlnB-like"/>
    <property type="match status" value="1"/>
</dbReference>
<gene>
    <name evidence="2" type="ORF">FNA46_09135</name>
</gene>
<protein>
    <submittedName>
        <fullName evidence="2">DUF2007 domain-containing protein</fullName>
    </submittedName>
</protein>